<keyword evidence="3" id="KW-0235">DNA replication</keyword>
<evidence type="ECO:0000313" key="10">
    <source>
        <dbReference type="Proteomes" id="UP000078200"/>
    </source>
</evidence>
<dbReference type="Gene3D" id="3.40.5.50">
    <property type="match status" value="1"/>
</dbReference>
<dbReference type="InterPro" id="IPR036224">
    <property type="entry name" value="GINS_bundle-like_dom_sf"/>
</dbReference>
<name>A0A1A9V6W8_GLOAU</name>
<dbReference type="GO" id="GO:0006260">
    <property type="term" value="P:DNA replication"/>
    <property type="evidence" value="ECO:0007669"/>
    <property type="project" value="UniProtKB-KW"/>
</dbReference>
<organism evidence="9 10">
    <name type="scientific">Glossina austeni</name>
    <name type="common">Savannah tsetse fly</name>
    <dbReference type="NCBI Taxonomy" id="7395"/>
    <lineage>
        <taxon>Eukaryota</taxon>
        <taxon>Metazoa</taxon>
        <taxon>Ecdysozoa</taxon>
        <taxon>Arthropoda</taxon>
        <taxon>Hexapoda</taxon>
        <taxon>Insecta</taxon>
        <taxon>Pterygota</taxon>
        <taxon>Neoptera</taxon>
        <taxon>Endopterygota</taxon>
        <taxon>Diptera</taxon>
        <taxon>Brachycera</taxon>
        <taxon>Muscomorpha</taxon>
        <taxon>Hippoboscoidea</taxon>
        <taxon>Glossinidae</taxon>
        <taxon>Glossina</taxon>
    </lineage>
</organism>
<dbReference type="Gene3D" id="1.20.58.1020">
    <property type="match status" value="1"/>
</dbReference>
<dbReference type="InterPro" id="IPR007257">
    <property type="entry name" value="GINS_Psf2"/>
</dbReference>
<dbReference type="CDD" id="cd21694">
    <property type="entry name" value="GINS_B_Psf2"/>
    <property type="match status" value="1"/>
</dbReference>
<feature type="domain" description="DNA replication complex GINS protein PSF2 N-terminal" evidence="8">
    <location>
        <begin position="36"/>
        <end position="94"/>
    </location>
</feature>
<dbReference type="GO" id="GO:0000811">
    <property type="term" value="C:GINS complex"/>
    <property type="evidence" value="ECO:0007669"/>
    <property type="project" value="TreeGrafter"/>
</dbReference>
<keyword evidence="4" id="KW-0539">Nucleus</keyword>
<dbReference type="PANTHER" id="PTHR12772:SF0">
    <property type="entry name" value="DNA REPLICATION COMPLEX GINS PROTEIN PSF2"/>
    <property type="match status" value="1"/>
</dbReference>
<dbReference type="Pfam" id="PF05916">
    <property type="entry name" value="Sld5"/>
    <property type="match status" value="1"/>
</dbReference>
<evidence type="ECO:0000256" key="6">
    <source>
        <dbReference type="ARBA" id="ARBA00068356"/>
    </source>
</evidence>
<dbReference type="InterPro" id="IPR056784">
    <property type="entry name" value="PSF2_N"/>
</dbReference>
<dbReference type="GO" id="GO:0000727">
    <property type="term" value="P:double-strand break repair via break-induced replication"/>
    <property type="evidence" value="ECO:0007669"/>
    <property type="project" value="TreeGrafter"/>
</dbReference>
<dbReference type="PANTHER" id="PTHR12772">
    <property type="entry name" value="DNA REPLICATION COMPLEX GINS PROTEIN PSF2"/>
    <property type="match status" value="1"/>
</dbReference>
<dbReference type="AlphaFoldDB" id="A0A1A9V6W8"/>
<evidence type="ECO:0000256" key="5">
    <source>
        <dbReference type="ARBA" id="ARBA00030871"/>
    </source>
</evidence>
<comment type="similarity">
    <text evidence="2">Belongs to the GINS2/PSF2 family.</text>
</comment>
<dbReference type="InterPro" id="IPR021151">
    <property type="entry name" value="GINS_A"/>
</dbReference>
<evidence type="ECO:0000256" key="1">
    <source>
        <dbReference type="ARBA" id="ARBA00004123"/>
    </source>
</evidence>
<dbReference type="SUPFAM" id="SSF160059">
    <property type="entry name" value="PriA/YqbF domain"/>
    <property type="match status" value="1"/>
</dbReference>
<proteinExistence type="inferred from homology"/>
<comment type="subcellular location">
    <subcellularLocation>
        <location evidence="1">Nucleus</location>
    </subcellularLocation>
</comment>
<dbReference type="GO" id="GO:0071162">
    <property type="term" value="C:CMG complex"/>
    <property type="evidence" value="ECO:0007669"/>
    <property type="project" value="UniProtKB-ARBA"/>
</dbReference>
<evidence type="ECO:0000259" key="7">
    <source>
        <dbReference type="Pfam" id="PF05916"/>
    </source>
</evidence>
<dbReference type="FunFam" id="1.20.58.1020:FF:000001">
    <property type="entry name" value="DNA replication complex GINS protein PSF2"/>
    <property type="match status" value="1"/>
</dbReference>
<evidence type="ECO:0000256" key="3">
    <source>
        <dbReference type="ARBA" id="ARBA00022705"/>
    </source>
</evidence>
<protein>
    <recommendedName>
        <fullName evidence="6">Probable DNA replication complex GINS protein PSF2</fullName>
    </recommendedName>
    <alternativeName>
        <fullName evidence="5">GINS complex subunit 2</fullName>
    </alternativeName>
</protein>
<dbReference type="Pfam" id="PF25005">
    <property type="entry name" value="PSF2_N"/>
    <property type="match status" value="1"/>
</dbReference>
<evidence type="ECO:0000256" key="2">
    <source>
        <dbReference type="ARBA" id="ARBA00010565"/>
    </source>
</evidence>
<evidence type="ECO:0000313" key="9">
    <source>
        <dbReference type="EnsemblMetazoa" id="GAUT027844-PA"/>
    </source>
</evidence>
<evidence type="ECO:0000256" key="4">
    <source>
        <dbReference type="ARBA" id="ARBA00023242"/>
    </source>
</evidence>
<dbReference type="SUPFAM" id="SSF158573">
    <property type="entry name" value="GINS helical bundle-like"/>
    <property type="match status" value="1"/>
</dbReference>
<dbReference type="STRING" id="7395.A0A1A9V6W8"/>
<dbReference type="CDD" id="cd11712">
    <property type="entry name" value="GINS_A_psf2"/>
    <property type="match status" value="1"/>
</dbReference>
<accession>A0A1A9V6W8</accession>
<sequence>MCLHVLQILAHIQESVFLKSSIDPRPAQNINFKMEPCVIEFIGENSLIGVIPNFSFEPLHLISGSLGPFRAGMPVHVPLWLAIHLRKHQKCRIVPPEWMDLELLEEIKEAEKKSKYFTKMPSEHYMIEAQLIMSTAPDDVPRCEELRTIIKDIFDIRESKLRTSIDAFIKGEGTYAKLDNLTLLEIHSVRPILPHSLDHIARYQRTAVATQRDTSSFLGLNSSTTNTNSFFTP</sequence>
<dbReference type="VEuPathDB" id="VectorBase:GAUT027844"/>
<dbReference type="EnsemblMetazoa" id="GAUT027844-RA">
    <property type="protein sequence ID" value="GAUT027844-PA"/>
    <property type="gene ID" value="GAUT027844"/>
</dbReference>
<keyword evidence="10" id="KW-1185">Reference proteome</keyword>
<reference evidence="9" key="1">
    <citation type="submission" date="2020-05" db="UniProtKB">
        <authorList>
            <consortium name="EnsemblMetazoa"/>
        </authorList>
    </citation>
    <scope>IDENTIFICATION</scope>
    <source>
        <strain evidence="9">TTRI</strain>
    </source>
</reference>
<evidence type="ECO:0000259" key="8">
    <source>
        <dbReference type="Pfam" id="PF25005"/>
    </source>
</evidence>
<dbReference type="Proteomes" id="UP000078200">
    <property type="component" value="Unassembled WGS sequence"/>
</dbReference>
<feature type="domain" description="GINS subunit" evidence="7">
    <location>
        <begin position="98"/>
        <end position="201"/>
    </location>
</feature>
<dbReference type="FunFam" id="3.40.5.50:FF:000001">
    <property type="entry name" value="DNA replication complex GINS protein PSF2"/>
    <property type="match status" value="1"/>
</dbReference>